<feature type="region of interest" description="Disordered" evidence="1">
    <location>
        <begin position="63"/>
        <end position="100"/>
    </location>
</feature>
<evidence type="ECO:0000313" key="2">
    <source>
        <dbReference type="EMBL" id="KAJ8943791.1"/>
    </source>
</evidence>
<sequence length="123" mass="14025">MIGQRIPIPEEVLSQLNRLPNRDVIVAVSEPESDENSQEMRFVQEPRQTASEMNGRQTYARGLPIHIPVSMMPQETEQEQEPQAVASEEPRPHYVQPRSVRSVDAVLKKDQKRVKRCACDCAC</sequence>
<evidence type="ECO:0000256" key="1">
    <source>
        <dbReference type="SAM" id="MobiDB-lite"/>
    </source>
</evidence>
<accession>A0AAV8XY73</accession>
<dbReference type="EMBL" id="JAPWTK010000276">
    <property type="protein sequence ID" value="KAJ8943791.1"/>
    <property type="molecule type" value="Genomic_DNA"/>
</dbReference>
<name>A0AAV8XY73_9CUCU</name>
<protein>
    <submittedName>
        <fullName evidence="2">Uncharacterized protein</fullName>
    </submittedName>
</protein>
<gene>
    <name evidence="2" type="ORF">NQ318_012436</name>
</gene>
<organism evidence="2 3">
    <name type="scientific">Aromia moschata</name>
    <dbReference type="NCBI Taxonomy" id="1265417"/>
    <lineage>
        <taxon>Eukaryota</taxon>
        <taxon>Metazoa</taxon>
        <taxon>Ecdysozoa</taxon>
        <taxon>Arthropoda</taxon>
        <taxon>Hexapoda</taxon>
        <taxon>Insecta</taxon>
        <taxon>Pterygota</taxon>
        <taxon>Neoptera</taxon>
        <taxon>Endopterygota</taxon>
        <taxon>Coleoptera</taxon>
        <taxon>Polyphaga</taxon>
        <taxon>Cucujiformia</taxon>
        <taxon>Chrysomeloidea</taxon>
        <taxon>Cerambycidae</taxon>
        <taxon>Cerambycinae</taxon>
        <taxon>Callichromatini</taxon>
        <taxon>Aromia</taxon>
    </lineage>
</organism>
<comment type="caution">
    <text evidence="2">The sequence shown here is derived from an EMBL/GenBank/DDBJ whole genome shotgun (WGS) entry which is preliminary data.</text>
</comment>
<proteinExistence type="predicted"/>
<reference evidence="2" key="1">
    <citation type="journal article" date="2023" name="Insect Mol. Biol.">
        <title>Genome sequencing provides insights into the evolution of gene families encoding plant cell wall-degrading enzymes in longhorned beetles.</title>
        <authorList>
            <person name="Shin N.R."/>
            <person name="Okamura Y."/>
            <person name="Kirsch R."/>
            <person name="Pauchet Y."/>
        </authorList>
    </citation>
    <scope>NUCLEOTIDE SEQUENCE</scope>
    <source>
        <strain evidence="2">AMC_N1</strain>
    </source>
</reference>
<dbReference type="AlphaFoldDB" id="A0AAV8XY73"/>
<evidence type="ECO:0000313" key="3">
    <source>
        <dbReference type="Proteomes" id="UP001162162"/>
    </source>
</evidence>
<keyword evidence="3" id="KW-1185">Reference proteome</keyword>
<dbReference type="Proteomes" id="UP001162162">
    <property type="component" value="Unassembled WGS sequence"/>
</dbReference>